<reference evidence="2" key="1">
    <citation type="journal article" date="2014" name="Science">
        <title>Ancient hybridizations among the ancestral genomes of bread wheat.</title>
        <authorList>
            <consortium name="International Wheat Genome Sequencing Consortium,"/>
            <person name="Marcussen T."/>
            <person name="Sandve S.R."/>
            <person name="Heier L."/>
            <person name="Spannagl M."/>
            <person name="Pfeifer M."/>
            <person name="Jakobsen K.S."/>
            <person name="Wulff B.B."/>
            <person name="Steuernagel B."/>
            <person name="Mayer K.F."/>
            <person name="Olsen O.A."/>
        </authorList>
    </citation>
    <scope>NUCLEOTIDE SEQUENCE [LARGE SCALE GENOMIC DNA]</scope>
    <source>
        <strain evidence="2">cv. AL8/78</strain>
    </source>
</reference>
<keyword evidence="2" id="KW-1185">Reference proteome</keyword>
<proteinExistence type="predicted"/>
<reference evidence="1" key="3">
    <citation type="journal article" date="2017" name="Nature">
        <title>Genome sequence of the progenitor of the wheat D genome Aegilops tauschii.</title>
        <authorList>
            <person name="Luo M.C."/>
            <person name="Gu Y.Q."/>
            <person name="Puiu D."/>
            <person name="Wang H."/>
            <person name="Twardziok S.O."/>
            <person name="Deal K.R."/>
            <person name="Huo N."/>
            <person name="Zhu T."/>
            <person name="Wang L."/>
            <person name="Wang Y."/>
            <person name="McGuire P.E."/>
            <person name="Liu S."/>
            <person name="Long H."/>
            <person name="Ramasamy R.K."/>
            <person name="Rodriguez J.C."/>
            <person name="Van S.L."/>
            <person name="Yuan L."/>
            <person name="Wang Z."/>
            <person name="Xia Z."/>
            <person name="Xiao L."/>
            <person name="Anderson O.D."/>
            <person name="Ouyang S."/>
            <person name="Liang Y."/>
            <person name="Zimin A.V."/>
            <person name="Pertea G."/>
            <person name="Qi P."/>
            <person name="Bennetzen J.L."/>
            <person name="Dai X."/>
            <person name="Dawson M.W."/>
            <person name="Muller H.G."/>
            <person name="Kugler K."/>
            <person name="Rivarola-Duarte L."/>
            <person name="Spannagl M."/>
            <person name="Mayer K.F.X."/>
            <person name="Lu F.H."/>
            <person name="Bevan M.W."/>
            <person name="Leroy P."/>
            <person name="Li P."/>
            <person name="You F.M."/>
            <person name="Sun Q."/>
            <person name="Liu Z."/>
            <person name="Lyons E."/>
            <person name="Wicker T."/>
            <person name="Salzberg S.L."/>
            <person name="Devos K.M."/>
            <person name="Dvorak J."/>
        </authorList>
    </citation>
    <scope>NUCLEOTIDE SEQUENCE [LARGE SCALE GENOMIC DNA]</scope>
    <source>
        <strain evidence="1">cv. AL8/78</strain>
    </source>
</reference>
<name>A0A453KZF8_AEGTS</name>
<dbReference type="AlphaFoldDB" id="A0A453KZF8"/>
<dbReference type="Gramene" id="AET5Gv20567800.1">
    <property type="protein sequence ID" value="AET5Gv20567800.1"/>
    <property type="gene ID" value="AET5Gv20567800"/>
</dbReference>
<sequence length="246" mass="28797">MKPVKSKDPIDVLNIKLKRFKKFFKGWGANLFGKSRKRRSELREELEHLEKMEETDVLSPELYEKKVDILAELYNLLVEEEVAWVQKSHENWLLKGDRNTDYFHKIVNGRRQRNTIFSLSCGDEVIEGNSNLLKHGTNFYKDLFGPAAGNLCKMRENMWESHGKLTDIDNFILTRHISETEIKNALFSMKPNKAPGPDNIPIEFFQHCWEVVKGEVILLFDWFHDNKLHVQRLNYGIITLLPKVVG</sequence>
<evidence type="ECO:0000313" key="2">
    <source>
        <dbReference type="Proteomes" id="UP000015105"/>
    </source>
</evidence>
<reference evidence="1" key="5">
    <citation type="journal article" date="2021" name="G3 (Bethesda)">
        <title>Aegilops tauschii genome assembly Aet v5.0 features greater sequence contiguity and improved annotation.</title>
        <authorList>
            <person name="Wang L."/>
            <person name="Zhu T."/>
            <person name="Rodriguez J.C."/>
            <person name="Deal K.R."/>
            <person name="Dubcovsky J."/>
            <person name="McGuire P.E."/>
            <person name="Lux T."/>
            <person name="Spannagl M."/>
            <person name="Mayer K.F.X."/>
            <person name="Baldrich P."/>
            <person name="Meyers B.C."/>
            <person name="Huo N."/>
            <person name="Gu Y.Q."/>
            <person name="Zhou H."/>
            <person name="Devos K.M."/>
            <person name="Bennetzen J.L."/>
            <person name="Unver T."/>
            <person name="Budak H."/>
            <person name="Gulick P.J."/>
            <person name="Galiba G."/>
            <person name="Kalapos B."/>
            <person name="Nelson D.R."/>
            <person name="Li P."/>
            <person name="You F.M."/>
            <person name="Luo M.C."/>
            <person name="Dvorak J."/>
        </authorList>
    </citation>
    <scope>NUCLEOTIDE SEQUENCE [LARGE SCALE GENOMIC DNA]</scope>
    <source>
        <strain evidence="1">cv. AL8/78</strain>
    </source>
</reference>
<accession>A0A453KZF8</accession>
<dbReference type="STRING" id="200361.A0A453KZF8"/>
<reference evidence="2" key="2">
    <citation type="journal article" date="2017" name="Nat. Plants">
        <title>The Aegilops tauschii genome reveals multiple impacts of transposons.</title>
        <authorList>
            <person name="Zhao G."/>
            <person name="Zou C."/>
            <person name="Li K."/>
            <person name="Wang K."/>
            <person name="Li T."/>
            <person name="Gao L."/>
            <person name="Zhang X."/>
            <person name="Wang H."/>
            <person name="Yang Z."/>
            <person name="Liu X."/>
            <person name="Jiang W."/>
            <person name="Mao L."/>
            <person name="Kong X."/>
            <person name="Jiao Y."/>
            <person name="Jia J."/>
        </authorList>
    </citation>
    <scope>NUCLEOTIDE SEQUENCE [LARGE SCALE GENOMIC DNA]</scope>
    <source>
        <strain evidence="2">cv. AL8/78</strain>
    </source>
</reference>
<evidence type="ECO:0000313" key="1">
    <source>
        <dbReference type="EnsemblPlants" id="AET5Gv20567800.1"/>
    </source>
</evidence>
<dbReference type="Proteomes" id="UP000015105">
    <property type="component" value="Chromosome 5D"/>
</dbReference>
<organism evidence="1 2">
    <name type="scientific">Aegilops tauschii subsp. strangulata</name>
    <name type="common">Goatgrass</name>
    <dbReference type="NCBI Taxonomy" id="200361"/>
    <lineage>
        <taxon>Eukaryota</taxon>
        <taxon>Viridiplantae</taxon>
        <taxon>Streptophyta</taxon>
        <taxon>Embryophyta</taxon>
        <taxon>Tracheophyta</taxon>
        <taxon>Spermatophyta</taxon>
        <taxon>Magnoliopsida</taxon>
        <taxon>Liliopsida</taxon>
        <taxon>Poales</taxon>
        <taxon>Poaceae</taxon>
        <taxon>BOP clade</taxon>
        <taxon>Pooideae</taxon>
        <taxon>Triticodae</taxon>
        <taxon>Triticeae</taxon>
        <taxon>Triticinae</taxon>
        <taxon>Aegilops</taxon>
    </lineage>
</organism>
<protein>
    <recommendedName>
        <fullName evidence="3">Reverse transcriptase domain-containing protein</fullName>
    </recommendedName>
</protein>
<evidence type="ECO:0008006" key="3">
    <source>
        <dbReference type="Google" id="ProtNLM"/>
    </source>
</evidence>
<reference evidence="1" key="4">
    <citation type="submission" date="2019-03" db="UniProtKB">
        <authorList>
            <consortium name="EnsemblPlants"/>
        </authorList>
    </citation>
    <scope>IDENTIFICATION</scope>
</reference>
<dbReference type="EnsemblPlants" id="AET5Gv20567800.1">
    <property type="protein sequence ID" value="AET5Gv20567800.1"/>
    <property type="gene ID" value="AET5Gv20567800"/>
</dbReference>